<sequence length="118" mass="12674">MAVVVQAPDDQRYAAEAFTERLRRDGYAPAVVPIDPTTVTPPVGKPAVTIAYDLDVLESVSGGRYSGKDVREDLRQQGLSELADLGVESSDVLLVRDGVKPQRSRKADPPCCGSSSSW</sequence>
<protein>
    <submittedName>
        <fullName evidence="2">Uncharacterized protein</fullName>
    </submittedName>
</protein>
<gene>
    <name evidence="2" type="ORF">OG913_24135</name>
</gene>
<dbReference type="Proteomes" id="UP001432011">
    <property type="component" value="Chromosome"/>
</dbReference>
<dbReference type="RefSeq" id="WP_328708471.1">
    <property type="nucleotide sequence ID" value="NZ_CP108085.1"/>
</dbReference>
<dbReference type="EMBL" id="CP108085">
    <property type="protein sequence ID" value="WUP72508.1"/>
    <property type="molecule type" value="Genomic_DNA"/>
</dbReference>
<keyword evidence="3" id="KW-1185">Reference proteome</keyword>
<accession>A0ABZ1SHN9</accession>
<reference evidence="2" key="1">
    <citation type="submission" date="2022-10" db="EMBL/GenBank/DDBJ databases">
        <title>The complete genomes of actinobacterial strains from the NBC collection.</title>
        <authorList>
            <person name="Joergensen T.S."/>
            <person name="Alvarez Arevalo M."/>
            <person name="Sterndorff E.B."/>
            <person name="Faurdal D."/>
            <person name="Vuksanovic O."/>
            <person name="Mourched A.-S."/>
            <person name="Charusanti P."/>
            <person name="Shaw S."/>
            <person name="Blin K."/>
            <person name="Weber T."/>
        </authorList>
    </citation>
    <scope>NUCLEOTIDE SEQUENCE</scope>
    <source>
        <strain evidence="2">NBC_00254</strain>
    </source>
</reference>
<evidence type="ECO:0000313" key="2">
    <source>
        <dbReference type="EMBL" id="WUP72508.1"/>
    </source>
</evidence>
<name>A0ABZ1SHN9_9ACTN</name>
<evidence type="ECO:0000256" key="1">
    <source>
        <dbReference type="SAM" id="MobiDB-lite"/>
    </source>
</evidence>
<organism evidence="2 3">
    <name type="scientific">Microbispora hainanensis</name>
    <dbReference type="NCBI Taxonomy" id="568844"/>
    <lineage>
        <taxon>Bacteria</taxon>
        <taxon>Bacillati</taxon>
        <taxon>Actinomycetota</taxon>
        <taxon>Actinomycetes</taxon>
        <taxon>Streptosporangiales</taxon>
        <taxon>Streptosporangiaceae</taxon>
        <taxon>Microbispora</taxon>
    </lineage>
</organism>
<feature type="compositionally biased region" description="Basic and acidic residues" evidence="1">
    <location>
        <begin position="99"/>
        <end position="108"/>
    </location>
</feature>
<evidence type="ECO:0000313" key="3">
    <source>
        <dbReference type="Proteomes" id="UP001432011"/>
    </source>
</evidence>
<proteinExistence type="predicted"/>
<feature type="region of interest" description="Disordered" evidence="1">
    <location>
        <begin position="99"/>
        <end position="118"/>
    </location>
</feature>